<dbReference type="PANTHER" id="PTHR21137">
    <property type="entry name" value="ODORANT RECEPTOR"/>
    <property type="match status" value="1"/>
</dbReference>
<evidence type="ECO:0000256" key="2">
    <source>
        <dbReference type="ARBA" id="ARBA00022475"/>
    </source>
</evidence>
<keyword evidence="2" id="KW-1003">Cell membrane</keyword>
<name>A0ABM1IUJ7_POLDO</name>
<evidence type="ECO:0000256" key="3">
    <source>
        <dbReference type="ARBA" id="ARBA00022606"/>
    </source>
</evidence>
<dbReference type="Proteomes" id="UP000694924">
    <property type="component" value="Unplaced"/>
</dbReference>
<feature type="transmembrane region" description="Helical" evidence="10">
    <location>
        <begin position="12"/>
        <end position="28"/>
    </location>
</feature>
<keyword evidence="7 10" id="KW-0472">Membrane</keyword>
<dbReference type="PANTHER" id="PTHR21137:SF35">
    <property type="entry name" value="ODORANT RECEPTOR 19A-RELATED"/>
    <property type="match status" value="1"/>
</dbReference>
<evidence type="ECO:0000256" key="4">
    <source>
        <dbReference type="ARBA" id="ARBA00022692"/>
    </source>
</evidence>
<dbReference type="Pfam" id="PF02949">
    <property type="entry name" value="7tm_6"/>
    <property type="match status" value="1"/>
</dbReference>
<keyword evidence="11" id="KW-1185">Reference proteome</keyword>
<organism evidence="11 12">
    <name type="scientific">Polistes dominula</name>
    <name type="common">European paper wasp</name>
    <name type="synonym">Vespa dominula</name>
    <dbReference type="NCBI Taxonomy" id="743375"/>
    <lineage>
        <taxon>Eukaryota</taxon>
        <taxon>Metazoa</taxon>
        <taxon>Ecdysozoa</taxon>
        <taxon>Arthropoda</taxon>
        <taxon>Hexapoda</taxon>
        <taxon>Insecta</taxon>
        <taxon>Pterygota</taxon>
        <taxon>Neoptera</taxon>
        <taxon>Endopterygota</taxon>
        <taxon>Hymenoptera</taxon>
        <taxon>Apocrita</taxon>
        <taxon>Aculeata</taxon>
        <taxon>Vespoidea</taxon>
        <taxon>Vespidae</taxon>
        <taxon>Polistinae</taxon>
        <taxon>Polistini</taxon>
        <taxon>Polistes</taxon>
    </lineage>
</organism>
<keyword evidence="4 10" id="KW-0812">Transmembrane</keyword>
<evidence type="ECO:0000256" key="8">
    <source>
        <dbReference type="ARBA" id="ARBA00023170"/>
    </source>
</evidence>
<feature type="transmembrane region" description="Helical" evidence="10">
    <location>
        <begin position="271"/>
        <end position="295"/>
    </location>
</feature>
<keyword evidence="5 10" id="KW-0552">Olfaction</keyword>
<feature type="transmembrane region" description="Helical" evidence="10">
    <location>
        <begin position="307"/>
        <end position="328"/>
    </location>
</feature>
<feature type="transmembrane region" description="Helical" evidence="10">
    <location>
        <begin position="177"/>
        <end position="199"/>
    </location>
</feature>
<keyword evidence="6 10" id="KW-1133">Transmembrane helix</keyword>
<comment type="similarity">
    <text evidence="10">Belongs to the insect chemoreceptor superfamily. Heteromeric odorant receptor channel (TC 1.A.69) family.</text>
</comment>
<evidence type="ECO:0000256" key="5">
    <source>
        <dbReference type="ARBA" id="ARBA00022725"/>
    </source>
</evidence>
<dbReference type="RefSeq" id="XP_015183884.1">
    <property type="nucleotide sequence ID" value="XM_015328398.1"/>
</dbReference>
<proteinExistence type="inferred from homology"/>
<evidence type="ECO:0000313" key="11">
    <source>
        <dbReference type="Proteomes" id="UP000694924"/>
    </source>
</evidence>
<keyword evidence="8 10" id="KW-0675">Receptor</keyword>
<protein>
    <recommendedName>
        <fullName evidence="10">Odorant receptor</fullName>
    </recommendedName>
</protein>
<feature type="transmembrane region" description="Helical" evidence="10">
    <location>
        <begin position="68"/>
        <end position="90"/>
    </location>
</feature>
<gene>
    <name evidence="12" type="primary">LOC107070319</name>
</gene>
<sequence>MQEDHVEQDISIILTIFFMKFAGFWLAANPSEQFLRRIALYYTAGAVSFAVYVEVTDFYYSRDDFSETIYIMCNTMTLVMVLCKMFILSVHRRKFLYLIKYMQDYFWNSHYEPYENTIIKDCRKQCTYFVCSFTFFAQGTVFTYVVTPIVENIGKNESDRILPFTMWVDLPFSMTPYFEATFVIQVLSLYTVGICYFCFDNLLCIMNLHTAAQFRILQHRLMKIDHEKKIDNNDNCDSYSINRLQFVYHKLKKCIEQHQMLINYCDDLNHVFTFIILGQVLLFSILICLVGYEILIVNTAPTRRASFIFYMTGTLIQLMMFTFSCNILTEESRDVAEAAYSSSWMSMPLNKIGKVLRNDILLIIMRSRKPCSLSAGGFFNVSLETYTAVMSTAMSYFTLLRQRSLEVVGV</sequence>
<dbReference type="InterPro" id="IPR004117">
    <property type="entry name" value="7tm6_olfct_rcpt"/>
</dbReference>
<evidence type="ECO:0000256" key="1">
    <source>
        <dbReference type="ARBA" id="ARBA00004651"/>
    </source>
</evidence>
<dbReference type="GeneID" id="107070319"/>
<feature type="transmembrane region" description="Helical" evidence="10">
    <location>
        <begin position="40"/>
        <end position="62"/>
    </location>
</feature>
<evidence type="ECO:0000256" key="6">
    <source>
        <dbReference type="ARBA" id="ARBA00022989"/>
    </source>
</evidence>
<comment type="subcellular location">
    <subcellularLocation>
        <location evidence="1 10">Cell membrane</location>
        <topology evidence="1 10">Multi-pass membrane protein</topology>
    </subcellularLocation>
</comment>
<feature type="transmembrane region" description="Helical" evidence="10">
    <location>
        <begin position="126"/>
        <end position="146"/>
    </location>
</feature>
<keyword evidence="9 10" id="KW-0807">Transducer</keyword>
<accession>A0ABM1IUJ7</accession>
<evidence type="ECO:0000256" key="9">
    <source>
        <dbReference type="ARBA" id="ARBA00023224"/>
    </source>
</evidence>
<evidence type="ECO:0000313" key="12">
    <source>
        <dbReference type="RefSeq" id="XP_015183884.1"/>
    </source>
</evidence>
<reference evidence="12" key="1">
    <citation type="submission" date="2025-08" db="UniProtKB">
        <authorList>
            <consortium name="RefSeq"/>
        </authorList>
    </citation>
    <scope>IDENTIFICATION</scope>
    <source>
        <tissue evidence="12">Whole body</tissue>
    </source>
</reference>
<evidence type="ECO:0000256" key="7">
    <source>
        <dbReference type="ARBA" id="ARBA00023136"/>
    </source>
</evidence>
<keyword evidence="3 10" id="KW-0716">Sensory transduction</keyword>
<evidence type="ECO:0000256" key="10">
    <source>
        <dbReference type="RuleBase" id="RU351113"/>
    </source>
</evidence>